<feature type="non-terminal residue" evidence="1">
    <location>
        <position position="1"/>
    </location>
</feature>
<name>A0AAN8UVT5_9MAGN</name>
<evidence type="ECO:0000313" key="2">
    <source>
        <dbReference type="Proteomes" id="UP001370490"/>
    </source>
</evidence>
<protein>
    <submittedName>
        <fullName evidence="1">Uncharacterized protein</fullName>
    </submittedName>
</protein>
<sequence length="100" mass="11510">RRFEVKSRRGHFIATISPSLARRFEVKNRRGHFIAPVSPSLARRFEVKNRRGHFIATVSPSLGRCCHGWSYCHDLAVSRYVVGSGWYFSPFGTRVLMLQS</sequence>
<reference evidence="1 2" key="1">
    <citation type="submission" date="2023-12" db="EMBL/GenBank/DDBJ databases">
        <title>A high-quality genome assembly for Dillenia turbinata (Dilleniales).</title>
        <authorList>
            <person name="Chanderbali A."/>
        </authorList>
    </citation>
    <scope>NUCLEOTIDE SEQUENCE [LARGE SCALE GENOMIC DNA]</scope>
    <source>
        <strain evidence="1">LSX21</strain>
        <tissue evidence="1">Leaf</tissue>
    </source>
</reference>
<proteinExistence type="predicted"/>
<dbReference type="Proteomes" id="UP001370490">
    <property type="component" value="Unassembled WGS sequence"/>
</dbReference>
<keyword evidence="2" id="KW-1185">Reference proteome</keyword>
<organism evidence="1 2">
    <name type="scientific">Dillenia turbinata</name>
    <dbReference type="NCBI Taxonomy" id="194707"/>
    <lineage>
        <taxon>Eukaryota</taxon>
        <taxon>Viridiplantae</taxon>
        <taxon>Streptophyta</taxon>
        <taxon>Embryophyta</taxon>
        <taxon>Tracheophyta</taxon>
        <taxon>Spermatophyta</taxon>
        <taxon>Magnoliopsida</taxon>
        <taxon>eudicotyledons</taxon>
        <taxon>Gunneridae</taxon>
        <taxon>Pentapetalae</taxon>
        <taxon>Dilleniales</taxon>
        <taxon>Dilleniaceae</taxon>
        <taxon>Dillenia</taxon>
    </lineage>
</organism>
<evidence type="ECO:0000313" key="1">
    <source>
        <dbReference type="EMBL" id="KAK6922945.1"/>
    </source>
</evidence>
<accession>A0AAN8UVT5</accession>
<comment type="caution">
    <text evidence="1">The sequence shown here is derived from an EMBL/GenBank/DDBJ whole genome shotgun (WGS) entry which is preliminary data.</text>
</comment>
<gene>
    <name evidence="1" type="ORF">RJ641_011249</name>
</gene>
<dbReference type="AlphaFoldDB" id="A0AAN8UVT5"/>
<dbReference type="EMBL" id="JBAMMX010000018">
    <property type="protein sequence ID" value="KAK6922945.1"/>
    <property type="molecule type" value="Genomic_DNA"/>
</dbReference>